<dbReference type="EC" id="5.6.2.4" evidence="5"/>
<dbReference type="GO" id="GO:0043138">
    <property type="term" value="F:3'-5' DNA helicase activity"/>
    <property type="evidence" value="ECO:0007669"/>
    <property type="project" value="UniProtKB-EC"/>
</dbReference>
<dbReference type="EMBL" id="CDMZ01002764">
    <property type="protein sequence ID" value="CEM43801.1"/>
    <property type="molecule type" value="Genomic_DNA"/>
</dbReference>
<proteinExistence type="inferred from homology"/>
<gene>
    <name evidence="8" type="ORF">Cvel_27790</name>
</gene>
<protein>
    <recommendedName>
        <fullName evidence="5">DNA 3'-5' helicase</fullName>
        <ecNumber evidence="5">5.6.2.4</ecNumber>
    </recommendedName>
</protein>
<evidence type="ECO:0000256" key="3">
    <source>
        <dbReference type="ARBA" id="ARBA00023235"/>
    </source>
</evidence>
<dbReference type="GO" id="GO:0005524">
    <property type="term" value="F:ATP binding"/>
    <property type="evidence" value="ECO:0007669"/>
    <property type="project" value="InterPro"/>
</dbReference>
<dbReference type="GO" id="GO:0005737">
    <property type="term" value="C:cytoplasm"/>
    <property type="evidence" value="ECO:0007669"/>
    <property type="project" value="TreeGrafter"/>
</dbReference>
<dbReference type="GO" id="GO:0005694">
    <property type="term" value="C:chromosome"/>
    <property type="evidence" value="ECO:0007669"/>
    <property type="project" value="TreeGrafter"/>
</dbReference>
<evidence type="ECO:0000256" key="2">
    <source>
        <dbReference type="ARBA" id="ARBA00023125"/>
    </source>
</evidence>
<keyword evidence="3" id="KW-0413">Isomerase</keyword>
<dbReference type="PANTHER" id="PTHR13710:SF105">
    <property type="entry name" value="ATP-DEPENDENT DNA HELICASE Q1"/>
    <property type="match status" value="1"/>
</dbReference>
<comment type="similarity">
    <text evidence="1">Belongs to the helicase family. RecQ subfamily.</text>
</comment>
<feature type="region of interest" description="Disordered" evidence="6">
    <location>
        <begin position="1"/>
        <end position="21"/>
    </location>
</feature>
<dbReference type="Pfam" id="PF00270">
    <property type="entry name" value="DEAD"/>
    <property type="match status" value="1"/>
</dbReference>
<comment type="catalytic activity">
    <reaction evidence="4">
        <text>Couples ATP hydrolysis with the unwinding of duplex DNA by translocating in the 3'-5' direction.</text>
        <dbReference type="EC" id="5.6.2.4"/>
    </reaction>
</comment>
<dbReference type="PANTHER" id="PTHR13710">
    <property type="entry name" value="DNA HELICASE RECQ FAMILY MEMBER"/>
    <property type="match status" value="1"/>
</dbReference>
<evidence type="ECO:0000256" key="5">
    <source>
        <dbReference type="ARBA" id="ARBA00034808"/>
    </source>
</evidence>
<organism evidence="8">
    <name type="scientific">Chromera velia CCMP2878</name>
    <dbReference type="NCBI Taxonomy" id="1169474"/>
    <lineage>
        <taxon>Eukaryota</taxon>
        <taxon>Sar</taxon>
        <taxon>Alveolata</taxon>
        <taxon>Colpodellida</taxon>
        <taxon>Chromeraceae</taxon>
        <taxon>Chromera</taxon>
    </lineage>
</organism>
<evidence type="ECO:0000256" key="4">
    <source>
        <dbReference type="ARBA" id="ARBA00034617"/>
    </source>
</evidence>
<evidence type="ECO:0000313" key="8">
    <source>
        <dbReference type="EMBL" id="CEM43801.1"/>
    </source>
</evidence>
<evidence type="ECO:0000256" key="1">
    <source>
        <dbReference type="ARBA" id="ARBA00005446"/>
    </source>
</evidence>
<dbReference type="InterPro" id="IPR027417">
    <property type="entry name" value="P-loop_NTPase"/>
</dbReference>
<evidence type="ECO:0000256" key="6">
    <source>
        <dbReference type="SAM" id="MobiDB-lite"/>
    </source>
</evidence>
<dbReference type="AlphaFoldDB" id="A0A0G4HI55"/>
<dbReference type="GO" id="GO:0000724">
    <property type="term" value="P:double-strand break repair via homologous recombination"/>
    <property type="evidence" value="ECO:0007669"/>
    <property type="project" value="TreeGrafter"/>
</dbReference>
<dbReference type="PROSITE" id="PS51192">
    <property type="entry name" value="HELICASE_ATP_BIND_1"/>
    <property type="match status" value="1"/>
</dbReference>
<dbReference type="SUPFAM" id="SSF52540">
    <property type="entry name" value="P-loop containing nucleoside triphosphate hydrolases"/>
    <property type="match status" value="1"/>
</dbReference>
<sequence>MLDFLDSIGSHSGSDDRLKFSPEDAKDTAKKVFGITHLKDFQLSAIRACFERSPSLVIRPTGAGKSLCFQLPAMMKACEGRFVLVISPLVSLMQDQVESLRKRGIGKHPVVFASPEYLLNMVDSLCEIEDKLVLLAVDEV</sequence>
<dbReference type="InterPro" id="IPR014001">
    <property type="entry name" value="Helicase_ATP-bd"/>
</dbReference>
<name>A0A0G4HI55_9ALVE</name>
<feature type="domain" description="Helicase ATP-binding" evidence="7">
    <location>
        <begin position="46"/>
        <end position="140"/>
    </location>
</feature>
<evidence type="ECO:0000259" key="7">
    <source>
        <dbReference type="PROSITE" id="PS51192"/>
    </source>
</evidence>
<feature type="non-terminal residue" evidence="8">
    <location>
        <position position="140"/>
    </location>
</feature>
<dbReference type="InterPro" id="IPR011545">
    <property type="entry name" value="DEAD/DEAH_box_helicase_dom"/>
</dbReference>
<dbReference type="GO" id="GO:0009378">
    <property type="term" value="F:four-way junction helicase activity"/>
    <property type="evidence" value="ECO:0007669"/>
    <property type="project" value="TreeGrafter"/>
</dbReference>
<keyword evidence="2" id="KW-0238">DNA-binding</keyword>
<dbReference type="GO" id="GO:0003677">
    <property type="term" value="F:DNA binding"/>
    <property type="evidence" value="ECO:0007669"/>
    <property type="project" value="UniProtKB-KW"/>
</dbReference>
<dbReference type="Gene3D" id="3.40.50.300">
    <property type="entry name" value="P-loop containing nucleotide triphosphate hydrolases"/>
    <property type="match status" value="1"/>
</dbReference>
<reference evidence="8" key="1">
    <citation type="submission" date="2014-11" db="EMBL/GenBank/DDBJ databases">
        <authorList>
            <person name="Otto D Thomas"/>
            <person name="Naeem Raeece"/>
        </authorList>
    </citation>
    <scope>NUCLEOTIDE SEQUENCE</scope>
</reference>
<accession>A0A0G4HI55</accession>